<feature type="binding site" evidence="1">
    <location>
        <position position="209"/>
    </location>
    <ligand>
        <name>Fe cation</name>
        <dbReference type="ChEBI" id="CHEBI:24875"/>
    </ligand>
</feature>
<evidence type="ECO:0000256" key="1">
    <source>
        <dbReference type="HAMAP-Rule" id="MF_02093"/>
    </source>
</evidence>
<feature type="transmembrane region" description="Helical" evidence="1">
    <location>
        <begin position="228"/>
        <end position="248"/>
    </location>
</feature>
<feature type="binding site" evidence="1">
    <location>
        <position position="213"/>
    </location>
    <ligand>
        <name>Fe cation</name>
        <dbReference type="ChEBI" id="CHEBI:24875"/>
    </ligand>
</feature>
<evidence type="ECO:0000313" key="2">
    <source>
        <dbReference type="EMBL" id="QKM62143.1"/>
    </source>
</evidence>
<dbReference type="GO" id="GO:0016121">
    <property type="term" value="P:carotene catabolic process"/>
    <property type="evidence" value="ECO:0007669"/>
    <property type="project" value="UniProtKB-UniRule"/>
</dbReference>
<protein>
    <recommendedName>
        <fullName evidence="1">Probable beta-carotene 15,15'-dioxygenase</fullName>
        <ecNumber evidence="1">1.13.11.63</ecNumber>
    </recommendedName>
</protein>
<comment type="catalytic activity">
    <reaction evidence="1">
        <text>all-trans-beta-carotene + O2 = 2 all-trans-retinal</text>
        <dbReference type="Rhea" id="RHEA:32887"/>
        <dbReference type="ChEBI" id="CHEBI:15379"/>
        <dbReference type="ChEBI" id="CHEBI:17579"/>
        <dbReference type="ChEBI" id="CHEBI:17898"/>
        <dbReference type="EC" id="1.13.11.63"/>
    </reaction>
</comment>
<dbReference type="GO" id="GO:0003834">
    <property type="term" value="F:beta-carotene 15,15'-dioxygenase activity"/>
    <property type="evidence" value="ECO:0007669"/>
    <property type="project" value="UniProtKB-EC"/>
</dbReference>
<dbReference type="GO" id="GO:0010436">
    <property type="term" value="F:carotenoid dioxygenase activity"/>
    <property type="evidence" value="ECO:0007669"/>
    <property type="project" value="UniProtKB-UniRule"/>
</dbReference>
<keyword evidence="1" id="KW-0479">Metal-binding</keyword>
<dbReference type="EMBL" id="CP028941">
    <property type="protein sequence ID" value="QKM62143.1"/>
    <property type="molecule type" value="Genomic_DNA"/>
</dbReference>
<accession>A0A6M9Q1L2</accession>
<feature type="transmembrane region" description="Helical" evidence="1">
    <location>
        <begin position="30"/>
        <end position="50"/>
    </location>
</feature>
<feature type="binding site" evidence="1">
    <location>
        <position position="47"/>
    </location>
    <ligand>
        <name>Fe cation</name>
        <dbReference type="ChEBI" id="CHEBI:24875"/>
    </ligand>
</feature>
<dbReference type="KEGG" id="pani:DCO16_03050"/>
<keyword evidence="1" id="KW-1133">Transmembrane helix</keyword>
<keyword evidence="1" id="KW-0408">Iron</keyword>
<dbReference type="GO" id="GO:0005506">
    <property type="term" value="F:iron ion binding"/>
    <property type="evidence" value="ECO:0007669"/>
    <property type="project" value="UniProtKB-UniRule"/>
</dbReference>
<keyword evidence="1" id="KW-1003">Cell membrane</keyword>
<feature type="transmembrane region" description="Helical" evidence="1">
    <location>
        <begin position="185"/>
        <end position="207"/>
    </location>
</feature>
<feature type="transmembrane region" description="Helical" evidence="1">
    <location>
        <begin position="139"/>
        <end position="165"/>
    </location>
</feature>
<comment type="similarity">
    <text evidence="1">Belongs to the Brp/Blh beta-carotene diooxygenase family.</text>
</comment>
<feature type="transmembrane region" description="Helical" evidence="1">
    <location>
        <begin position="7"/>
        <end position="24"/>
    </location>
</feature>
<dbReference type="Proteomes" id="UP000500806">
    <property type="component" value="Chromosome"/>
</dbReference>
<dbReference type="InterPro" id="IPR022270">
    <property type="entry name" value="Blh_diox"/>
</dbReference>
<keyword evidence="1" id="KW-0472">Membrane</keyword>
<reference evidence="2 3" key="1">
    <citation type="submission" date="2018-04" db="EMBL/GenBank/DDBJ databases">
        <title>Polynucleobacter sp. LimPoW16 genome.</title>
        <authorList>
            <person name="Hahn M.W."/>
        </authorList>
    </citation>
    <scope>NUCLEOTIDE SEQUENCE [LARGE SCALE GENOMIC DNA]</scope>
    <source>
        <strain evidence="2 3">LimPoW16</strain>
    </source>
</reference>
<proteinExistence type="inferred from homology"/>
<sequence length="292" mass="33154">MSLKTQGILFSVLAWCVIALSNLLPTLNIHYQFIILAPVILLLGVPHGAFDTIFIRQTINIKTLTRQIFVVFLYLLIAAIVVYIWWLFPGFALAIFLLISAIHFSGDPENNVPKWFRLLYGCAVILSPFVFYSRDVLEIFIFLSGIKAATLLVNYLEWLSFPWLGMSLLAGLFYFRTNFIRGFELISMVSLLTFTPPLLGFTIYFCFMHSARHILRTRDYANIKSLSILMKTTLLPMIVVVAFALIFMALSTGESVEARLAQLLFIGLAGLTVPHMLVIERIRFSGWKLGKL</sequence>
<comment type="cofactor">
    <cofactor evidence="1">
        <name>Fe(2+)</name>
        <dbReference type="ChEBI" id="CHEBI:29033"/>
    </cofactor>
</comment>
<dbReference type="Pfam" id="PF15461">
    <property type="entry name" value="BCD"/>
    <property type="match status" value="1"/>
</dbReference>
<feature type="binding site" evidence="1">
    <location>
        <position position="103"/>
    </location>
    <ligand>
        <name>Fe cation</name>
        <dbReference type="ChEBI" id="CHEBI:24875"/>
    </ligand>
</feature>
<comment type="function">
    <text evidence="1">Catalyzes the cleavage of beta-carotene at its central double bond (15,15') to yield two molecules of all-trans-retinal.</text>
</comment>
<dbReference type="GO" id="GO:0005886">
    <property type="term" value="C:plasma membrane"/>
    <property type="evidence" value="ECO:0007669"/>
    <property type="project" value="UniProtKB-SubCell"/>
</dbReference>
<dbReference type="NCBIfam" id="TIGR03753">
    <property type="entry name" value="blh_monoox"/>
    <property type="match status" value="1"/>
</dbReference>
<dbReference type="EC" id="1.13.11.63" evidence="1"/>
<evidence type="ECO:0000313" key="3">
    <source>
        <dbReference type="Proteomes" id="UP000500806"/>
    </source>
</evidence>
<comment type="subcellular location">
    <subcellularLocation>
        <location evidence="1">Cell membrane</location>
        <topology evidence="1">Multi-pass membrane protein</topology>
    </subcellularLocation>
</comment>
<feature type="transmembrane region" description="Helical" evidence="1">
    <location>
        <begin position="115"/>
        <end position="132"/>
    </location>
</feature>
<dbReference type="RefSeq" id="WP_173942294.1">
    <property type="nucleotide sequence ID" value="NZ_CBCSCD010000003.1"/>
</dbReference>
<keyword evidence="1" id="KW-0812">Transmembrane</keyword>
<organism evidence="2 3">
    <name type="scientific">Polynucleobacter antarcticus</name>
    <dbReference type="NCBI Taxonomy" id="1743162"/>
    <lineage>
        <taxon>Bacteria</taxon>
        <taxon>Pseudomonadati</taxon>
        <taxon>Pseudomonadota</taxon>
        <taxon>Betaproteobacteria</taxon>
        <taxon>Burkholderiales</taxon>
        <taxon>Burkholderiaceae</taxon>
        <taxon>Polynucleobacter</taxon>
    </lineage>
</organism>
<feature type="transmembrane region" description="Helical" evidence="1">
    <location>
        <begin position="71"/>
        <end position="103"/>
    </location>
</feature>
<keyword evidence="3" id="KW-1185">Reference proteome</keyword>
<keyword evidence="1" id="KW-0560">Oxidoreductase</keyword>
<keyword evidence="1" id="KW-0223">Dioxygenase</keyword>
<gene>
    <name evidence="2" type="ORF">DCO16_03050</name>
</gene>
<name>A0A6M9Q1L2_9BURK</name>
<dbReference type="AlphaFoldDB" id="A0A6M9Q1L2"/>
<dbReference type="HAMAP" id="MF_02093">
    <property type="entry name" value="Beta_carotene_diox"/>
    <property type="match status" value="1"/>
</dbReference>
<feature type="transmembrane region" description="Helical" evidence="1">
    <location>
        <begin position="260"/>
        <end position="279"/>
    </location>
</feature>